<feature type="compositionally biased region" description="Polar residues" evidence="1">
    <location>
        <begin position="12"/>
        <end position="25"/>
    </location>
</feature>
<reference evidence="2" key="1">
    <citation type="submission" date="2020-08" db="EMBL/GenBank/DDBJ databases">
        <title>Multicomponent nature underlies the extraordinary mechanical properties of spider dragline silk.</title>
        <authorList>
            <person name="Kono N."/>
            <person name="Nakamura H."/>
            <person name="Mori M."/>
            <person name="Yoshida Y."/>
            <person name="Ohtoshi R."/>
            <person name="Malay A.D."/>
            <person name="Moran D.A.P."/>
            <person name="Tomita M."/>
            <person name="Numata K."/>
            <person name="Arakawa K."/>
        </authorList>
    </citation>
    <scope>NUCLEOTIDE SEQUENCE</scope>
</reference>
<name>A0A8X6N3K6_NEPPI</name>
<dbReference type="EMBL" id="BMAW01005061">
    <property type="protein sequence ID" value="GFS92306.1"/>
    <property type="molecule type" value="Genomic_DNA"/>
</dbReference>
<proteinExistence type="predicted"/>
<protein>
    <submittedName>
        <fullName evidence="2">Uncharacterized protein</fullName>
    </submittedName>
</protein>
<evidence type="ECO:0000313" key="2">
    <source>
        <dbReference type="EMBL" id="GFS92306.1"/>
    </source>
</evidence>
<dbReference type="Proteomes" id="UP000887013">
    <property type="component" value="Unassembled WGS sequence"/>
</dbReference>
<feature type="region of interest" description="Disordered" evidence="1">
    <location>
        <begin position="1"/>
        <end position="73"/>
    </location>
</feature>
<feature type="compositionally biased region" description="Polar residues" evidence="1">
    <location>
        <begin position="33"/>
        <end position="58"/>
    </location>
</feature>
<gene>
    <name evidence="2" type="ORF">NPIL_81471</name>
</gene>
<dbReference type="AlphaFoldDB" id="A0A8X6N3K6"/>
<sequence length="73" mass="8042">MAILQSDGEMKTLNTSNRTGPQDFQKTCYISMGQRSATSSRPDLSIQATTDRNTAPDRTSNRKPPSHLPDTES</sequence>
<evidence type="ECO:0000256" key="1">
    <source>
        <dbReference type="SAM" id="MobiDB-lite"/>
    </source>
</evidence>
<accession>A0A8X6N3K6</accession>
<organism evidence="2 3">
    <name type="scientific">Nephila pilipes</name>
    <name type="common">Giant wood spider</name>
    <name type="synonym">Nephila maculata</name>
    <dbReference type="NCBI Taxonomy" id="299642"/>
    <lineage>
        <taxon>Eukaryota</taxon>
        <taxon>Metazoa</taxon>
        <taxon>Ecdysozoa</taxon>
        <taxon>Arthropoda</taxon>
        <taxon>Chelicerata</taxon>
        <taxon>Arachnida</taxon>
        <taxon>Araneae</taxon>
        <taxon>Araneomorphae</taxon>
        <taxon>Entelegynae</taxon>
        <taxon>Araneoidea</taxon>
        <taxon>Nephilidae</taxon>
        <taxon>Nephila</taxon>
    </lineage>
</organism>
<comment type="caution">
    <text evidence="2">The sequence shown here is derived from an EMBL/GenBank/DDBJ whole genome shotgun (WGS) entry which is preliminary data.</text>
</comment>
<evidence type="ECO:0000313" key="3">
    <source>
        <dbReference type="Proteomes" id="UP000887013"/>
    </source>
</evidence>
<keyword evidence="3" id="KW-1185">Reference proteome</keyword>